<keyword evidence="4 7" id="KW-0812">Transmembrane</keyword>
<evidence type="ECO:0000256" key="2">
    <source>
        <dbReference type="ARBA" id="ARBA00022448"/>
    </source>
</evidence>
<dbReference type="Proteomes" id="UP000245712">
    <property type="component" value="Unassembled WGS sequence"/>
</dbReference>
<evidence type="ECO:0000256" key="5">
    <source>
        <dbReference type="ARBA" id="ARBA00022989"/>
    </source>
</evidence>
<proteinExistence type="inferred from homology"/>
<feature type="domain" description="ABC transmembrane type-1" evidence="8">
    <location>
        <begin position="101"/>
        <end position="332"/>
    </location>
</feature>
<dbReference type="Pfam" id="PF19300">
    <property type="entry name" value="BPD_transp_1_N"/>
    <property type="match status" value="1"/>
</dbReference>
<dbReference type="SUPFAM" id="SSF161098">
    <property type="entry name" value="MetI-like"/>
    <property type="match status" value="1"/>
</dbReference>
<dbReference type="PANTHER" id="PTHR43163:SF6">
    <property type="entry name" value="DIPEPTIDE TRANSPORT SYSTEM PERMEASE PROTEIN DPPB-RELATED"/>
    <property type="match status" value="1"/>
</dbReference>
<feature type="transmembrane region" description="Helical" evidence="7">
    <location>
        <begin position="312"/>
        <end position="332"/>
    </location>
</feature>
<evidence type="ECO:0000256" key="6">
    <source>
        <dbReference type="ARBA" id="ARBA00023136"/>
    </source>
</evidence>
<evidence type="ECO:0000256" key="4">
    <source>
        <dbReference type="ARBA" id="ARBA00022692"/>
    </source>
</evidence>
<comment type="caution">
    <text evidence="9">The sequence shown here is derived from an EMBL/GenBank/DDBJ whole genome shotgun (WGS) entry which is preliminary data.</text>
</comment>
<dbReference type="Gene3D" id="1.10.3720.10">
    <property type="entry name" value="MetI-like"/>
    <property type="match status" value="1"/>
</dbReference>
<evidence type="ECO:0000313" key="9">
    <source>
        <dbReference type="EMBL" id="PVX79870.1"/>
    </source>
</evidence>
<keyword evidence="2 7" id="KW-0813">Transport</keyword>
<keyword evidence="6 7" id="KW-0472">Membrane</keyword>
<keyword evidence="10" id="KW-1185">Reference proteome</keyword>
<feature type="transmembrane region" description="Helical" evidence="7">
    <location>
        <begin position="209"/>
        <end position="234"/>
    </location>
</feature>
<evidence type="ECO:0000259" key="8">
    <source>
        <dbReference type="PROSITE" id="PS50928"/>
    </source>
</evidence>
<organism evidence="9 10">
    <name type="scientific">Paraburkholderia unamae</name>
    <dbReference type="NCBI Taxonomy" id="219649"/>
    <lineage>
        <taxon>Bacteria</taxon>
        <taxon>Pseudomonadati</taxon>
        <taxon>Pseudomonadota</taxon>
        <taxon>Betaproteobacteria</taxon>
        <taxon>Burkholderiales</taxon>
        <taxon>Burkholderiaceae</taxon>
        <taxon>Paraburkholderia</taxon>
    </lineage>
</organism>
<feature type="transmembrane region" description="Helical" evidence="7">
    <location>
        <begin position="140"/>
        <end position="162"/>
    </location>
</feature>
<evidence type="ECO:0000313" key="10">
    <source>
        <dbReference type="Proteomes" id="UP000245712"/>
    </source>
</evidence>
<dbReference type="InterPro" id="IPR035906">
    <property type="entry name" value="MetI-like_sf"/>
</dbReference>
<feature type="transmembrane region" description="Helical" evidence="7">
    <location>
        <begin position="255"/>
        <end position="279"/>
    </location>
</feature>
<reference evidence="9 10" key="1">
    <citation type="submission" date="2018-05" db="EMBL/GenBank/DDBJ databases">
        <title>Genomic Encyclopedia of Type Strains, Phase IV (KMG-V): Genome sequencing to study the core and pangenomes of soil and plant-associated prokaryotes.</title>
        <authorList>
            <person name="Whitman W."/>
        </authorList>
    </citation>
    <scope>NUCLEOTIDE SEQUENCE [LARGE SCALE GENOMIC DNA]</scope>
    <source>
        <strain evidence="9 10">SCZa-39</strain>
    </source>
</reference>
<protein>
    <submittedName>
        <fullName evidence="9">Peptide/nickel transport system permease protein</fullName>
    </submittedName>
</protein>
<feature type="transmembrane region" description="Helical" evidence="7">
    <location>
        <begin position="12"/>
        <end position="35"/>
    </location>
</feature>
<name>A0ABX5KLF6_9BURK</name>
<dbReference type="InterPro" id="IPR000515">
    <property type="entry name" value="MetI-like"/>
</dbReference>
<evidence type="ECO:0000256" key="7">
    <source>
        <dbReference type="RuleBase" id="RU363032"/>
    </source>
</evidence>
<keyword evidence="5 7" id="KW-1133">Transmembrane helix</keyword>
<sequence>MKRNPFLTRLLARVLVTLPVLLVCAIFTFMLVRLLPGDPAAQLASGMQSDAQGLAELRHRLGTDAPLATQLWQYLDGLVHGHWGRSFTTGRDALDELLDRLPATLELTISGFVLALASGLALGVAAACRPGSAIDRFARALSSAGSCLPTFFVALLLIYVFYFRLGWAPEPTGRLDPMLSAPPVRTGVVAFDAWLAGDPAATLDALRRLMLPAISMALFGLPPIVRITRSALLASLAADPMRTARSLALPRAKALTAYALAPAAAPIVTAAGMMFSYMLAANVVVEKIFAWPGIGAYALDALGNADYAPLQGFVLFVAIAFALLNLCIDLLVQWIDPRTRIS</sequence>
<gene>
    <name evidence="9" type="ORF">C7402_11257</name>
</gene>
<dbReference type="RefSeq" id="WP_116612446.1">
    <property type="nucleotide sequence ID" value="NZ_QEOB01000012.1"/>
</dbReference>
<comment type="subcellular location">
    <subcellularLocation>
        <location evidence="1 7">Cell membrane</location>
        <topology evidence="1 7">Multi-pass membrane protein</topology>
    </subcellularLocation>
</comment>
<feature type="transmembrane region" description="Helical" evidence="7">
    <location>
        <begin position="107"/>
        <end position="128"/>
    </location>
</feature>
<dbReference type="PANTHER" id="PTHR43163">
    <property type="entry name" value="DIPEPTIDE TRANSPORT SYSTEM PERMEASE PROTEIN DPPB-RELATED"/>
    <property type="match status" value="1"/>
</dbReference>
<evidence type="ECO:0000256" key="3">
    <source>
        <dbReference type="ARBA" id="ARBA00022475"/>
    </source>
</evidence>
<dbReference type="PROSITE" id="PS50928">
    <property type="entry name" value="ABC_TM1"/>
    <property type="match status" value="1"/>
</dbReference>
<dbReference type="Pfam" id="PF00528">
    <property type="entry name" value="BPD_transp_1"/>
    <property type="match status" value="1"/>
</dbReference>
<dbReference type="EMBL" id="QEOB01000012">
    <property type="protein sequence ID" value="PVX79870.1"/>
    <property type="molecule type" value="Genomic_DNA"/>
</dbReference>
<accession>A0ABX5KLF6</accession>
<evidence type="ECO:0000256" key="1">
    <source>
        <dbReference type="ARBA" id="ARBA00004651"/>
    </source>
</evidence>
<dbReference type="InterPro" id="IPR045621">
    <property type="entry name" value="BPD_transp_1_N"/>
</dbReference>
<keyword evidence="3" id="KW-1003">Cell membrane</keyword>
<comment type="similarity">
    <text evidence="7">Belongs to the binding-protein-dependent transport system permease family.</text>
</comment>